<dbReference type="KEGG" id="ksc:CD178_02532"/>
<evidence type="ECO:0000313" key="2">
    <source>
        <dbReference type="Proteomes" id="UP000264120"/>
    </source>
</evidence>
<dbReference type="AlphaFoldDB" id="A0A347WEI6"/>
<evidence type="ECO:0000313" key="1">
    <source>
        <dbReference type="EMBL" id="AXY23279.1"/>
    </source>
</evidence>
<dbReference type="RefSeq" id="WP_118963261.1">
    <property type="nucleotide sequence ID" value="NZ_CP023036.1"/>
</dbReference>
<proteinExistence type="predicted"/>
<accession>A0A347WEI6</accession>
<dbReference type="OrthoDB" id="9870143at2"/>
<dbReference type="EMBL" id="CP023036">
    <property type="protein sequence ID" value="AXY23279.1"/>
    <property type="molecule type" value="Genomic_DNA"/>
</dbReference>
<protein>
    <submittedName>
        <fullName evidence="1">Uncharacterized protein</fullName>
    </submittedName>
</protein>
<reference evidence="1 2" key="1">
    <citation type="submission" date="2017-08" db="EMBL/GenBank/DDBJ databases">
        <title>Complete genome sequence of Gluconacetobacter saccharivorans CV1 isolated from Fermented Vinegar.</title>
        <authorList>
            <person name="Kim S.-Y."/>
        </authorList>
    </citation>
    <scope>NUCLEOTIDE SEQUENCE [LARGE SCALE GENOMIC DNA]</scope>
    <source>
        <strain evidence="1 2">CV1</strain>
    </source>
</reference>
<gene>
    <name evidence="1" type="ORF">CD178_02532</name>
</gene>
<name>A0A347WEI6_9PROT</name>
<dbReference type="Proteomes" id="UP000264120">
    <property type="component" value="Chromosome"/>
</dbReference>
<sequence>MLNRKKNANRASILFKNGVSEDFVTDCLRLEHVLSCSGSGSNSIEFLLEEVPGESPFKLPEGFAKIVMAADPIGVQLARVTI</sequence>
<organism evidence="1 2">
    <name type="scientific">Komagataeibacter saccharivorans</name>
    <dbReference type="NCBI Taxonomy" id="265959"/>
    <lineage>
        <taxon>Bacteria</taxon>
        <taxon>Pseudomonadati</taxon>
        <taxon>Pseudomonadota</taxon>
        <taxon>Alphaproteobacteria</taxon>
        <taxon>Acetobacterales</taxon>
        <taxon>Acetobacteraceae</taxon>
        <taxon>Komagataeibacter</taxon>
    </lineage>
</organism>
<keyword evidence="2" id="KW-1185">Reference proteome</keyword>